<organism evidence="1 2">
    <name type="scientific">Bradyrhizobium jicamae</name>
    <dbReference type="NCBI Taxonomy" id="280332"/>
    <lineage>
        <taxon>Bacteria</taxon>
        <taxon>Pseudomonadati</taxon>
        <taxon>Pseudomonadota</taxon>
        <taxon>Alphaproteobacteria</taxon>
        <taxon>Hyphomicrobiales</taxon>
        <taxon>Nitrobacteraceae</taxon>
        <taxon>Bradyrhizobium</taxon>
    </lineage>
</organism>
<accession>A0A0R3KHU6</accession>
<dbReference type="Pfam" id="PF24175">
    <property type="entry name" value="SU10_adaptor"/>
    <property type="match status" value="1"/>
</dbReference>
<dbReference type="OrthoDB" id="7366738at2"/>
<name>A0A0R3KHU6_9BRAD</name>
<gene>
    <name evidence="1" type="ORF">CQ12_40410</name>
</gene>
<dbReference type="AlphaFoldDB" id="A0A0R3KHU6"/>
<dbReference type="InterPro" id="IPR056209">
    <property type="entry name" value="SU10_adaptor"/>
</dbReference>
<proteinExistence type="predicted"/>
<sequence length="217" mass="24039">MATIASASDLIAAVTEYLARDQDTTLIARIPTFIQLFEAKMNRDLFVRQMEQRATTTVDTTSSEPEFISLPTDFQSMRRIRLSSVDNKPHLDFKSGTQLDEYRTSSGSPAGQPLFFTIMGSEIELAPTPDANYTIEMVYRQNIPALASNTTNWLLTAAPDLYLYGTLLETAPYLKEDERIQTWALGLKTALDSLNTANITAAFNASPLTMRPSGVTP</sequence>
<dbReference type="RefSeq" id="WP_018272519.1">
    <property type="nucleotide sequence ID" value="NZ_LLXZ01000210.1"/>
</dbReference>
<dbReference type="EMBL" id="LLXZ01000210">
    <property type="protein sequence ID" value="KRQ95273.1"/>
    <property type="molecule type" value="Genomic_DNA"/>
</dbReference>
<evidence type="ECO:0000313" key="1">
    <source>
        <dbReference type="EMBL" id="KRQ95273.1"/>
    </source>
</evidence>
<dbReference type="GeneID" id="92953491"/>
<protein>
    <submittedName>
        <fullName evidence="1">Uncharacterized protein</fullName>
    </submittedName>
</protein>
<reference evidence="1 2" key="1">
    <citation type="submission" date="2014-03" db="EMBL/GenBank/DDBJ databases">
        <title>Bradyrhizobium valentinum sp. nov., isolated from effective nodules of Lupinus mariae-josephae, a lupine endemic of basic-lime soils in Eastern Spain.</title>
        <authorList>
            <person name="Duran D."/>
            <person name="Rey L."/>
            <person name="Navarro A."/>
            <person name="Busquets A."/>
            <person name="Imperial J."/>
            <person name="Ruiz-Argueso T."/>
        </authorList>
    </citation>
    <scope>NUCLEOTIDE SEQUENCE [LARGE SCALE GENOMIC DNA]</scope>
    <source>
        <strain evidence="1 2">PAC68</strain>
    </source>
</reference>
<keyword evidence="2" id="KW-1185">Reference proteome</keyword>
<evidence type="ECO:0000313" key="2">
    <source>
        <dbReference type="Proteomes" id="UP000050863"/>
    </source>
</evidence>
<comment type="caution">
    <text evidence="1">The sequence shown here is derived from an EMBL/GenBank/DDBJ whole genome shotgun (WGS) entry which is preliminary data.</text>
</comment>
<dbReference type="Proteomes" id="UP000050863">
    <property type="component" value="Unassembled WGS sequence"/>
</dbReference>